<dbReference type="SUPFAM" id="SSF53720">
    <property type="entry name" value="ALDH-like"/>
    <property type="match status" value="1"/>
</dbReference>
<dbReference type="PANTHER" id="PTHR43570:SF16">
    <property type="entry name" value="ALDEHYDE DEHYDROGENASE TYPE III, ISOFORM Q"/>
    <property type="match status" value="1"/>
</dbReference>
<evidence type="ECO:0000259" key="3">
    <source>
        <dbReference type="Pfam" id="PF00171"/>
    </source>
</evidence>
<evidence type="ECO:0000256" key="2">
    <source>
        <dbReference type="ARBA" id="ARBA00023002"/>
    </source>
</evidence>
<dbReference type="InterPro" id="IPR015590">
    <property type="entry name" value="Aldehyde_DH_dom"/>
</dbReference>
<dbReference type="AlphaFoldDB" id="A0AAV3TYF2"/>
<dbReference type="EMBL" id="BAABLX010000004">
    <property type="protein sequence ID" value="GAA4932583.1"/>
    <property type="molecule type" value="Genomic_DNA"/>
</dbReference>
<sequence>MPTTLELGGKSLVIVGQGADIKDVAERAIAAKPQIAGQTYHAPDCVLMHCSEVDTLVAEKDKAAKTLFPRGILSPDYVILIQQRHVE</sequence>
<dbReference type="Proteomes" id="UP001409585">
    <property type="component" value="Unassembled WGS sequence"/>
</dbReference>
<dbReference type="Pfam" id="PF00171">
    <property type="entry name" value="Aldedh"/>
    <property type="match status" value="1"/>
</dbReference>
<dbReference type="InterPro" id="IPR016161">
    <property type="entry name" value="Ald_DH/histidinol_DH"/>
</dbReference>
<dbReference type="Gene3D" id="3.40.309.10">
    <property type="entry name" value="Aldehyde Dehydrogenase, Chain A, domain 2"/>
    <property type="match status" value="1"/>
</dbReference>
<evidence type="ECO:0000256" key="1">
    <source>
        <dbReference type="ARBA" id="ARBA00009986"/>
    </source>
</evidence>
<dbReference type="GO" id="GO:0006081">
    <property type="term" value="P:aldehyde metabolic process"/>
    <property type="evidence" value="ECO:0007669"/>
    <property type="project" value="InterPro"/>
</dbReference>
<protein>
    <recommendedName>
        <fullName evidence="3">Aldehyde dehydrogenase domain-containing protein</fullName>
    </recommendedName>
</protein>
<evidence type="ECO:0000313" key="5">
    <source>
        <dbReference type="Proteomes" id="UP001409585"/>
    </source>
</evidence>
<name>A0AAV3TYF2_9ALTE</name>
<feature type="domain" description="Aldehyde dehydrogenase" evidence="3">
    <location>
        <begin position="2"/>
        <end position="68"/>
    </location>
</feature>
<accession>A0AAV3TYF2</accession>
<gene>
    <name evidence="4" type="ORF">GCM10025791_06470</name>
</gene>
<comment type="similarity">
    <text evidence="1">Belongs to the aldehyde dehydrogenase family.</text>
</comment>
<keyword evidence="5" id="KW-1185">Reference proteome</keyword>
<evidence type="ECO:0000313" key="4">
    <source>
        <dbReference type="EMBL" id="GAA4932583.1"/>
    </source>
</evidence>
<comment type="caution">
    <text evidence="4">The sequence shown here is derived from an EMBL/GenBank/DDBJ whole genome shotgun (WGS) entry which is preliminary data.</text>
</comment>
<dbReference type="PANTHER" id="PTHR43570">
    <property type="entry name" value="ALDEHYDE DEHYDROGENASE"/>
    <property type="match status" value="1"/>
</dbReference>
<dbReference type="InterPro" id="IPR012394">
    <property type="entry name" value="Aldehyde_DH_NAD(P)"/>
</dbReference>
<proteinExistence type="inferred from homology"/>
<dbReference type="GO" id="GO:0004029">
    <property type="term" value="F:aldehyde dehydrogenase (NAD+) activity"/>
    <property type="evidence" value="ECO:0007669"/>
    <property type="project" value="TreeGrafter"/>
</dbReference>
<dbReference type="GO" id="GO:0005737">
    <property type="term" value="C:cytoplasm"/>
    <property type="evidence" value="ECO:0007669"/>
    <property type="project" value="TreeGrafter"/>
</dbReference>
<keyword evidence="2" id="KW-0560">Oxidoreductase</keyword>
<reference evidence="5" key="1">
    <citation type="journal article" date="2019" name="Int. J. Syst. Evol. Microbiol.">
        <title>The Global Catalogue of Microorganisms (GCM) 10K type strain sequencing project: providing services to taxonomists for standard genome sequencing and annotation.</title>
        <authorList>
            <consortium name="The Broad Institute Genomics Platform"/>
            <consortium name="The Broad Institute Genome Sequencing Center for Infectious Disease"/>
            <person name="Wu L."/>
            <person name="Ma J."/>
        </authorList>
    </citation>
    <scope>NUCLEOTIDE SEQUENCE [LARGE SCALE GENOMIC DNA]</scope>
    <source>
        <strain evidence="5">JCM 19134</strain>
    </source>
</reference>
<dbReference type="InterPro" id="IPR016163">
    <property type="entry name" value="Ald_DH_C"/>
</dbReference>
<organism evidence="4 5">
    <name type="scientific">Halioxenophilus aromaticivorans</name>
    <dbReference type="NCBI Taxonomy" id="1306992"/>
    <lineage>
        <taxon>Bacteria</taxon>
        <taxon>Pseudomonadati</taxon>
        <taxon>Pseudomonadota</taxon>
        <taxon>Gammaproteobacteria</taxon>
        <taxon>Alteromonadales</taxon>
        <taxon>Alteromonadaceae</taxon>
        <taxon>Halioxenophilus</taxon>
    </lineage>
</organism>